<protein>
    <recommendedName>
        <fullName evidence="3">ABM domain-containing protein</fullName>
    </recommendedName>
</protein>
<dbReference type="AlphaFoldDB" id="A0A1H7WUH4"/>
<evidence type="ECO:0000313" key="1">
    <source>
        <dbReference type="EMBL" id="SEM25260.1"/>
    </source>
</evidence>
<organism evidence="1 2">
    <name type="scientific">Nonomuraea pusilla</name>
    <dbReference type="NCBI Taxonomy" id="46177"/>
    <lineage>
        <taxon>Bacteria</taxon>
        <taxon>Bacillati</taxon>
        <taxon>Actinomycetota</taxon>
        <taxon>Actinomycetes</taxon>
        <taxon>Streptosporangiales</taxon>
        <taxon>Streptosporangiaceae</taxon>
        <taxon>Nonomuraea</taxon>
    </lineage>
</organism>
<evidence type="ECO:0000313" key="2">
    <source>
        <dbReference type="Proteomes" id="UP000198953"/>
    </source>
</evidence>
<accession>A0A1H7WUH4</accession>
<reference evidence="1 2" key="1">
    <citation type="submission" date="2016-10" db="EMBL/GenBank/DDBJ databases">
        <authorList>
            <person name="de Groot N.N."/>
        </authorList>
    </citation>
    <scope>NUCLEOTIDE SEQUENCE [LARGE SCALE GENOMIC DNA]</scope>
    <source>
        <strain evidence="1 2">DSM 43357</strain>
    </source>
</reference>
<evidence type="ECO:0008006" key="3">
    <source>
        <dbReference type="Google" id="ProtNLM"/>
    </source>
</evidence>
<name>A0A1H7WUH4_9ACTN</name>
<sequence length="117" mass="12673">MYAFIRRYRMGAGSVDDLMRKVNQQFAHQISAGGEVRSDVSARVPAGIVGYQAIDTGDGTIVTVTLFETEQACRRAAQGAENIRLSLAEFQVEEIGTFTGEVMLSRVSDTLLAPIAC</sequence>
<keyword evidence="2" id="KW-1185">Reference proteome</keyword>
<gene>
    <name evidence="1" type="ORF">SAMN05660976_04609</name>
</gene>
<dbReference type="EMBL" id="FOBF01000011">
    <property type="protein sequence ID" value="SEM25260.1"/>
    <property type="molecule type" value="Genomic_DNA"/>
</dbReference>
<dbReference type="Proteomes" id="UP000198953">
    <property type="component" value="Unassembled WGS sequence"/>
</dbReference>
<dbReference type="OrthoDB" id="3383875at2"/>
<dbReference type="RefSeq" id="WP_091102669.1">
    <property type="nucleotide sequence ID" value="NZ_FOBF01000011.1"/>
</dbReference>
<proteinExistence type="predicted"/>